<dbReference type="OrthoDB" id="907966at2759"/>
<dbReference type="AlphaFoldDB" id="A0A8S0PNA8"/>
<dbReference type="InterPro" id="IPR036638">
    <property type="entry name" value="HLH_DNA-bd_sf"/>
</dbReference>
<evidence type="ECO:0000256" key="6">
    <source>
        <dbReference type="SAM" id="MobiDB-lite"/>
    </source>
</evidence>
<evidence type="ECO:0000313" key="8">
    <source>
        <dbReference type="EMBL" id="CAA2955801.1"/>
    </source>
</evidence>
<dbReference type="GO" id="GO:0046983">
    <property type="term" value="F:protein dimerization activity"/>
    <property type="evidence" value="ECO:0007669"/>
    <property type="project" value="InterPro"/>
</dbReference>
<dbReference type="Pfam" id="PF00010">
    <property type="entry name" value="HLH"/>
    <property type="match status" value="1"/>
</dbReference>
<dbReference type="InterPro" id="IPR011598">
    <property type="entry name" value="bHLH_dom"/>
</dbReference>
<dbReference type="GO" id="GO:0090575">
    <property type="term" value="C:RNA polymerase II transcription regulator complex"/>
    <property type="evidence" value="ECO:0007669"/>
    <property type="project" value="TreeGrafter"/>
</dbReference>
<comment type="subcellular location">
    <subcellularLocation>
        <location evidence="1">Nucleus</location>
    </subcellularLocation>
</comment>
<dbReference type="Proteomes" id="UP000594638">
    <property type="component" value="Unassembled WGS sequence"/>
</dbReference>
<feature type="domain" description="BHLH" evidence="7">
    <location>
        <begin position="65"/>
        <end position="117"/>
    </location>
</feature>
<evidence type="ECO:0000256" key="1">
    <source>
        <dbReference type="ARBA" id="ARBA00004123"/>
    </source>
</evidence>
<dbReference type="EMBL" id="CACTIH010000163">
    <property type="protein sequence ID" value="CAA2955801.1"/>
    <property type="molecule type" value="Genomic_DNA"/>
</dbReference>
<comment type="caution">
    <text evidence="8">The sequence shown here is derived from an EMBL/GenBank/DDBJ whole genome shotgun (WGS) entry which is preliminary data.</text>
</comment>
<dbReference type="Gene3D" id="4.10.280.10">
    <property type="entry name" value="Helix-loop-helix DNA-binding domain"/>
    <property type="match status" value="1"/>
</dbReference>
<dbReference type="GO" id="GO:0000981">
    <property type="term" value="F:DNA-binding transcription factor activity, RNA polymerase II-specific"/>
    <property type="evidence" value="ECO:0007669"/>
    <property type="project" value="TreeGrafter"/>
</dbReference>
<organism evidence="8 9">
    <name type="scientific">Olea europaea subsp. europaea</name>
    <dbReference type="NCBI Taxonomy" id="158383"/>
    <lineage>
        <taxon>Eukaryota</taxon>
        <taxon>Viridiplantae</taxon>
        <taxon>Streptophyta</taxon>
        <taxon>Embryophyta</taxon>
        <taxon>Tracheophyta</taxon>
        <taxon>Spermatophyta</taxon>
        <taxon>Magnoliopsida</taxon>
        <taxon>eudicotyledons</taxon>
        <taxon>Gunneridae</taxon>
        <taxon>Pentapetalae</taxon>
        <taxon>asterids</taxon>
        <taxon>lamiids</taxon>
        <taxon>Lamiales</taxon>
        <taxon>Oleaceae</taxon>
        <taxon>Oleeae</taxon>
        <taxon>Olea</taxon>
    </lineage>
</organism>
<sequence>MDDFCSLFPLQQQDGFLPKSTSFSTTILEFTIPQNQVTDHSPLNINNKGKKQQKASTSMENSNLQKKIVHRDFERQRRQEMAKLYESLRSVIPHELLKGKRSITDHIHEAANYVKYLQNNSRELEFKRDKLKNLVPSNDPDFKNGKFSVTVKSCAVHIEVLISGEFTAEGLPLSRVLEILLEEGLNIINCFCTRIDGKLYYTIHSEVVPTVNLHMLQQKLSYMISTRINFK</sequence>
<dbReference type="GO" id="GO:0000977">
    <property type="term" value="F:RNA polymerase II transcription regulatory region sequence-specific DNA binding"/>
    <property type="evidence" value="ECO:0007669"/>
    <property type="project" value="TreeGrafter"/>
</dbReference>
<keyword evidence="9" id="KW-1185">Reference proteome</keyword>
<evidence type="ECO:0000256" key="4">
    <source>
        <dbReference type="ARBA" id="ARBA00023163"/>
    </source>
</evidence>
<name>A0A8S0PNA8_OLEEU</name>
<evidence type="ECO:0000256" key="3">
    <source>
        <dbReference type="ARBA" id="ARBA00023125"/>
    </source>
</evidence>
<dbReference type="PROSITE" id="PS50888">
    <property type="entry name" value="BHLH"/>
    <property type="match status" value="1"/>
</dbReference>
<reference evidence="8 9" key="1">
    <citation type="submission" date="2019-12" db="EMBL/GenBank/DDBJ databases">
        <authorList>
            <person name="Alioto T."/>
            <person name="Alioto T."/>
            <person name="Gomez Garrido J."/>
        </authorList>
    </citation>
    <scope>NUCLEOTIDE SEQUENCE [LARGE SCALE GENOMIC DNA]</scope>
</reference>
<evidence type="ECO:0000256" key="5">
    <source>
        <dbReference type="ARBA" id="ARBA00023242"/>
    </source>
</evidence>
<keyword evidence="4" id="KW-0804">Transcription</keyword>
<keyword evidence="3" id="KW-0238">DNA-binding</keyword>
<gene>
    <name evidence="8" type="ORF">OLEA9_A115337</name>
</gene>
<proteinExistence type="predicted"/>
<dbReference type="SUPFAM" id="SSF47459">
    <property type="entry name" value="HLH, helix-loop-helix DNA-binding domain"/>
    <property type="match status" value="1"/>
</dbReference>
<dbReference type="CDD" id="cd18914">
    <property type="entry name" value="bHLH_AtORG2_like"/>
    <property type="match status" value="1"/>
</dbReference>
<dbReference type="PANTHER" id="PTHR13935">
    <property type="entry name" value="ACHAETE-SCUTE TRANSCRIPTION FACTOR-RELATED"/>
    <property type="match status" value="1"/>
</dbReference>
<evidence type="ECO:0000259" key="7">
    <source>
        <dbReference type="PROSITE" id="PS50888"/>
    </source>
</evidence>
<evidence type="ECO:0000256" key="2">
    <source>
        <dbReference type="ARBA" id="ARBA00023015"/>
    </source>
</evidence>
<keyword evidence="5" id="KW-0539">Nucleus</keyword>
<feature type="region of interest" description="Disordered" evidence="6">
    <location>
        <begin position="39"/>
        <end position="62"/>
    </location>
</feature>
<dbReference type="InterPro" id="IPR015660">
    <property type="entry name" value="MASH1/Ascl1a-like"/>
</dbReference>
<dbReference type="PANTHER" id="PTHR13935:SF106">
    <property type="entry name" value="ACHAETE-SCUTE COMPLEX PROTEIN T5-RELATED"/>
    <property type="match status" value="1"/>
</dbReference>
<protein>
    <submittedName>
        <fullName evidence="8">Transcription factor bHLH118-like</fullName>
    </submittedName>
</protein>
<accession>A0A8S0PNA8</accession>
<keyword evidence="2" id="KW-0805">Transcription regulation</keyword>
<evidence type="ECO:0000313" key="9">
    <source>
        <dbReference type="Proteomes" id="UP000594638"/>
    </source>
</evidence>
<dbReference type="Gramene" id="OE9A115337T3">
    <property type="protein sequence ID" value="OE9A115337C3"/>
    <property type="gene ID" value="OE9A115337"/>
</dbReference>